<feature type="region of interest" description="Disordered" evidence="2">
    <location>
        <begin position="1"/>
        <end position="22"/>
    </location>
</feature>
<feature type="coiled-coil region" evidence="1">
    <location>
        <begin position="405"/>
        <end position="494"/>
    </location>
</feature>
<feature type="coiled-coil region" evidence="1">
    <location>
        <begin position="668"/>
        <end position="695"/>
    </location>
</feature>
<dbReference type="OMA" id="RYNPEHM"/>
<evidence type="ECO:0000256" key="2">
    <source>
        <dbReference type="SAM" id="MobiDB-lite"/>
    </source>
</evidence>
<keyword evidence="1" id="KW-0175">Coiled coil</keyword>
<feature type="region of interest" description="Disordered" evidence="2">
    <location>
        <begin position="356"/>
        <end position="403"/>
    </location>
</feature>
<evidence type="ECO:0000313" key="4">
    <source>
        <dbReference type="Proteomes" id="UP000038009"/>
    </source>
</evidence>
<dbReference type="EMBL" id="LJSK01000027">
    <property type="protein sequence ID" value="KPI89261.1"/>
    <property type="molecule type" value="Genomic_DNA"/>
</dbReference>
<dbReference type="VEuPathDB" id="TriTrypDB:Lsey_0027_0120"/>
<feature type="coiled-coil region" evidence="1">
    <location>
        <begin position="868"/>
        <end position="895"/>
    </location>
</feature>
<organism evidence="3 4">
    <name type="scientific">Leptomonas seymouri</name>
    <dbReference type="NCBI Taxonomy" id="5684"/>
    <lineage>
        <taxon>Eukaryota</taxon>
        <taxon>Discoba</taxon>
        <taxon>Euglenozoa</taxon>
        <taxon>Kinetoplastea</taxon>
        <taxon>Metakinetoplastina</taxon>
        <taxon>Trypanosomatida</taxon>
        <taxon>Trypanosomatidae</taxon>
        <taxon>Leishmaniinae</taxon>
        <taxon>Leptomonas</taxon>
    </lineage>
</organism>
<dbReference type="Proteomes" id="UP000038009">
    <property type="component" value="Unassembled WGS sequence"/>
</dbReference>
<feature type="coiled-coil region" evidence="1">
    <location>
        <begin position="317"/>
        <end position="344"/>
    </location>
</feature>
<keyword evidence="4" id="KW-1185">Reference proteome</keyword>
<feature type="compositionally biased region" description="Polar residues" evidence="2">
    <location>
        <begin position="356"/>
        <end position="366"/>
    </location>
</feature>
<sequence>MQDTPTMSKQPLVPSPTSGTAPTFIAVDEGELASYSSTIVSLPPTVPELIRCLEQQHERHAQMTCFVERVRVEATKIAAASASPLKAIVTEVLATSRAAAPNTPRASEASTPTPSAKSTGASISHSPSDNAGARGVDTDRRVVAPGFPVVAGTVVRGTVLTGKVVSAKGSAAASGGSSSAGPSVPVRANVASTSAGSTPLKSSVVAAAALEAAPQLTSDELQVLRAKAIAADATEQLLACTQEDLKVAEKKLAREKDKLALAESRLAQLQEEMTATDVDASLPSQSVLVAQLQKSLKLSETALSDTTLKHQSAVYMLAQLKGTMAASAREKAFLEEKITHLEGQLHRLLMSSVVTASPTAPSPTQRSTAETSAAAAAATPSTSAQTSAHAVLAAPRRSASESYEKNALEQRIIELQSMTDKLTRDLSKQSASRAKAEETVQALRKEVANLKASALHFRRQVNESELELERAVSRKEEDERLRQLEREGNCLRTALRERTEHFLREQEEWEHQKGSLEARARVQEHATRQLLQRMLAFQVREVTMRQCEYAASVRQGETKSLFAFPHASLVATPETKAAPLSKGGSDTTSTPYAVGVRHAGLPPPSVNTSAAAASPKNDAALSFSSVADAVGAAADTATLVNRERQLEELKHTFERRVALVDAQCKAEVQQLHILNKELRAALAVTQEELSRKTRLLDTAQQHQQRRGLLVDKFSSFSANLIPAAPACSSSMMSEQRGTAASWVCHANGDGSPGASLDDLSDDVGGIHSTMYTPLGASPRQVTDVERRYDPERMPTWEAVQVENEALLDRLTTMQEEKWKLTSCVEDLQRQGNALKEELKRNASTMNQLLAAGVLTPAAVSRGSAEGSLRSLQCLLQETLQEKFALEERLRSLNGQL</sequence>
<protein>
    <submittedName>
        <fullName evidence="3">Uncharacterized protein</fullName>
    </submittedName>
</protein>
<feature type="region of interest" description="Disordered" evidence="2">
    <location>
        <begin position="98"/>
        <end position="136"/>
    </location>
</feature>
<accession>A0A0N1I1Y9</accession>
<feature type="compositionally biased region" description="Low complexity" evidence="2">
    <location>
        <begin position="367"/>
        <end position="390"/>
    </location>
</feature>
<reference evidence="3 4" key="1">
    <citation type="journal article" date="2015" name="PLoS Pathog.">
        <title>Leptomonas seymouri: Adaptations to the Dixenous Life Cycle Analyzed by Genome Sequencing, Transcriptome Profiling and Co-infection with Leishmania donovani.</title>
        <authorList>
            <person name="Kraeva N."/>
            <person name="Butenko A."/>
            <person name="Hlavacova J."/>
            <person name="Kostygov A."/>
            <person name="Myskova J."/>
            <person name="Grybchuk D."/>
            <person name="Lestinova T."/>
            <person name="Votypka J."/>
            <person name="Volf P."/>
            <person name="Opperdoes F."/>
            <person name="Flegontov P."/>
            <person name="Lukes J."/>
            <person name="Yurchenko V."/>
        </authorList>
    </citation>
    <scope>NUCLEOTIDE SEQUENCE [LARGE SCALE GENOMIC DNA]</scope>
    <source>
        <strain evidence="3 4">ATCC 30220</strain>
    </source>
</reference>
<comment type="caution">
    <text evidence="3">The sequence shown here is derived from an EMBL/GenBank/DDBJ whole genome shotgun (WGS) entry which is preliminary data.</text>
</comment>
<dbReference type="AlphaFoldDB" id="A0A0N1I1Y9"/>
<name>A0A0N1I1Y9_LEPSE</name>
<feature type="compositionally biased region" description="Polar residues" evidence="2">
    <location>
        <begin position="104"/>
        <end position="129"/>
    </location>
</feature>
<feature type="compositionally biased region" description="Polar residues" evidence="2">
    <location>
        <begin position="1"/>
        <end position="21"/>
    </location>
</feature>
<evidence type="ECO:0000313" key="3">
    <source>
        <dbReference type="EMBL" id="KPI89261.1"/>
    </source>
</evidence>
<feature type="coiled-coil region" evidence="1">
    <location>
        <begin position="231"/>
        <end position="279"/>
    </location>
</feature>
<proteinExistence type="predicted"/>
<dbReference type="OrthoDB" id="267154at2759"/>
<gene>
    <name evidence="3" type="ORF">ABL78_1594</name>
</gene>
<evidence type="ECO:0000256" key="1">
    <source>
        <dbReference type="SAM" id="Coils"/>
    </source>
</evidence>